<dbReference type="PROSITE" id="PS50965">
    <property type="entry name" value="NERD"/>
    <property type="match status" value="1"/>
</dbReference>
<dbReference type="EMBL" id="QNRI01000010">
    <property type="protein sequence ID" value="RBO94561.1"/>
    <property type="molecule type" value="Genomic_DNA"/>
</dbReference>
<feature type="domain" description="NERD" evidence="1">
    <location>
        <begin position="38"/>
        <end position="157"/>
    </location>
</feature>
<gene>
    <name evidence="2" type="ORF">DES48_11048</name>
</gene>
<dbReference type="Pfam" id="PF08378">
    <property type="entry name" value="NERD"/>
    <property type="match status" value="1"/>
</dbReference>
<dbReference type="AlphaFoldDB" id="A0A366DWS6"/>
<sequence>MIIRPPQKTKRLSQLAIFKERCQFEAEDILEQYGKELAGYLGEKRLPYFIDVNTALLHDDLYGLRLEVAQHHFQMDGLFIFPTFLLITEVKHMNGKLVVNDANQLIQVKDAIEKVYQHPLQQANLQKAQLHLLLQELGYDPPPIHTLVIFSHDQAQVNFHHSDMLPIHQLPFRLKELNNQYTKEIFGKQERYLLANKLLSKHQERPLSFIPTMSNVRKGALCKKCKFNIMRRTYGTWTCTECGLQNKTAHISALKDFAYLFGPRITNKQFRDFLLIDSKYTASRLLRSMNLKVRGQTYQRQYDLSNFIE</sequence>
<organism evidence="2 3">
    <name type="scientific">Paraliobacillus ryukyuensis</name>
    <dbReference type="NCBI Taxonomy" id="200904"/>
    <lineage>
        <taxon>Bacteria</taxon>
        <taxon>Bacillati</taxon>
        <taxon>Bacillota</taxon>
        <taxon>Bacilli</taxon>
        <taxon>Bacillales</taxon>
        <taxon>Bacillaceae</taxon>
        <taxon>Paraliobacillus</taxon>
    </lineage>
</organism>
<dbReference type="OrthoDB" id="569879at2"/>
<keyword evidence="3" id="KW-1185">Reference proteome</keyword>
<dbReference type="InterPro" id="IPR011528">
    <property type="entry name" value="NERD"/>
</dbReference>
<dbReference type="RefSeq" id="WP_113869765.1">
    <property type="nucleotide sequence ID" value="NZ_BAABQN010000009.1"/>
</dbReference>
<dbReference type="STRING" id="200904.GCA_900168775_01374"/>
<comment type="caution">
    <text evidence="2">The sequence shown here is derived from an EMBL/GenBank/DDBJ whole genome shotgun (WGS) entry which is preliminary data.</text>
</comment>
<evidence type="ECO:0000313" key="2">
    <source>
        <dbReference type="EMBL" id="RBO94561.1"/>
    </source>
</evidence>
<protein>
    <submittedName>
        <fullName evidence="2">Nuclease-like protein</fullName>
    </submittedName>
</protein>
<dbReference type="Proteomes" id="UP000252254">
    <property type="component" value="Unassembled WGS sequence"/>
</dbReference>
<reference evidence="2 3" key="1">
    <citation type="submission" date="2018-06" db="EMBL/GenBank/DDBJ databases">
        <title>Genomic Encyclopedia of Type Strains, Phase IV (KMG-IV): sequencing the most valuable type-strain genomes for metagenomic binning, comparative biology and taxonomic classification.</title>
        <authorList>
            <person name="Goeker M."/>
        </authorList>
    </citation>
    <scope>NUCLEOTIDE SEQUENCE [LARGE SCALE GENOMIC DNA]</scope>
    <source>
        <strain evidence="2 3">DSM 15140</strain>
    </source>
</reference>
<accession>A0A366DWS6</accession>
<evidence type="ECO:0000259" key="1">
    <source>
        <dbReference type="PROSITE" id="PS50965"/>
    </source>
</evidence>
<evidence type="ECO:0000313" key="3">
    <source>
        <dbReference type="Proteomes" id="UP000252254"/>
    </source>
</evidence>
<name>A0A366DWS6_9BACI</name>
<proteinExistence type="predicted"/>